<evidence type="ECO:0008006" key="3">
    <source>
        <dbReference type="Google" id="ProtNLM"/>
    </source>
</evidence>
<dbReference type="NCBIfam" id="TIGR01709">
    <property type="entry name" value="typeII_sec_gspL"/>
    <property type="match status" value="1"/>
</dbReference>
<comment type="caution">
    <text evidence="2">The sequence shown here is derived from an EMBL/GenBank/DDBJ whole genome shotgun (WGS) entry which is preliminary data.</text>
</comment>
<dbReference type="GO" id="GO:0009276">
    <property type="term" value="C:Gram-negative-bacterium-type cell wall"/>
    <property type="evidence" value="ECO:0007669"/>
    <property type="project" value="InterPro"/>
</dbReference>
<dbReference type="Gene3D" id="3.30.420.380">
    <property type="match status" value="1"/>
</dbReference>
<dbReference type="GO" id="GO:0015628">
    <property type="term" value="P:protein secretion by the type II secretion system"/>
    <property type="evidence" value="ECO:0007669"/>
    <property type="project" value="InterPro"/>
</dbReference>
<evidence type="ECO:0000256" key="1">
    <source>
        <dbReference type="SAM" id="MobiDB-lite"/>
    </source>
</evidence>
<sequence>MISQGIKPDLNASERPVRLPASDALRVPLTTKNLAMVARAELYCPQVDGLAARLVSAEHVSSFIVHVPKSNARQRQALITFAVEERVAAPLQSVQIVQGPLSGAASGDHLAFVLSNDVMAQVTQEDAPHLPEYLLIPRPPFDAGPVWAVWREGNRAVVRCSDGTGFAANVDMLPLLWQRAGRPSLRALGEPLGGALPAEDLSDAPPPPDPKDAAFSFARPRNAAARGLAAWKWAAAAVVSALVLHLAVAAFNVRSLRQVAETERRAAELAISDILPGMTLTREVGPVLARLTPAQVVATESSFLPLLSDISRVLTDAPVGFRRMAWGATENTLVVLMQGPGLDDLQGIEQTLEASGFAVRSGAATAGDGGAEVEMRIGRGDGG</sequence>
<proteinExistence type="predicted"/>
<organism evidence="2">
    <name type="scientific">marine sediment metagenome</name>
    <dbReference type="NCBI Taxonomy" id="412755"/>
    <lineage>
        <taxon>unclassified sequences</taxon>
        <taxon>metagenomes</taxon>
        <taxon>ecological metagenomes</taxon>
    </lineage>
</organism>
<dbReference type="AlphaFoldDB" id="A0A0F9SZV2"/>
<dbReference type="EMBL" id="LAZR01000458">
    <property type="protein sequence ID" value="KKN68102.1"/>
    <property type="molecule type" value="Genomic_DNA"/>
</dbReference>
<protein>
    <recommendedName>
        <fullName evidence="3">GspL cytoplasmic actin-ATPase-like domain-containing protein</fullName>
    </recommendedName>
</protein>
<gene>
    <name evidence="2" type="ORF">LCGC14_0454750</name>
</gene>
<dbReference type="PIRSF" id="PIRSF015761">
    <property type="entry name" value="Protein_L"/>
    <property type="match status" value="1"/>
</dbReference>
<accession>A0A0F9SZV2</accession>
<feature type="region of interest" description="Disordered" evidence="1">
    <location>
        <begin position="196"/>
        <end position="215"/>
    </location>
</feature>
<name>A0A0F9SZV2_9ZZZZ</name>
<dbReference type="InterPro" id="IPR007812">
    <property type="entry name" value="T2SS_protein-GspL"/>
</dbReference>
<reference evidence="2" key="1">
    <citation type="journal article" date="2015" name="Nature">
        <title>Complex archaea that bridge the gap between prokaryotes and eukaryotes.</title>
        <authorList>
            <person name="Spang A."/>
            <person name="Saw J.H."/>
            <person name="Jorgensen S.L."/>
            <person name="Zaremba-Niedzwiedzka K."/>
            <person name="Martijn J."/>
            <person name="Lind A.E."/>
            <person name="van Eijk R."/>
            <person name="Schleper C."/>
            <person name="Guy L."/>
            <person name="Ettema T.J."/>
        </authorList>
    </citation>
    <scope>NUCLEOTIDE SEQUENCE</scope>
</reference>
<dbReference type="InterPro" id="IPR043129">
    <property type="entry name" value="ATPase_NBD"/>
</dbReference>
<evidence type="ECO:0000313" key="2">
    <source>
        <dbReference type="EMBL" id="KKN68102.1"/>
    </source>
</evidence>
<dbReference type="SUPFAM" id="SSF53067">
    <property type="entry name" value="Actin-like ATPase domain"/>
    <property type="match status" value="1"/>
</dbReference>
<dbReference type="GO" id="GO:0015627">
    <property type="term" value="C:type II protein secretion system complex"/>
    <property type="evidence" value="ECO:0007669"/>
    <property type="project" value="InterPro"/>
</dbReference>